<evidence type="ECO:0000313" key="1">
    <source>
        <dbReference type="EMBL" id="GGA39369.1"/>
    </source>
</evidence>
<dbReference type="EMBL" id="BMJA01000002">
    <property type="protein sequence ID" value="GGA39369.1"/>
    <property type="molecule type" value="Genomic_DNA"/>
</dbReference>
<protein>
    <submittedName>
        <fullName evidence="1">Uncharacterized protein</fullName>
    </submittedName>
</protein>
<reference evidence="2" key="1">
    <citation type="journal article" date="2019" name="Int. J. Syst. Evol. Microbiol.">
        <title>The Global Catalogue of Microorganisms (GCM) 10K type strain sequencing project: providing services to taxonomists for standard genome sequencing and annotation.</title>
        <authorList>
            <consortium name="The Broad Institute Genomics Platform"/>
            <consortium name="The Broad Institute Genome Sequencing Center for Infectious Disease"/>
            <person name="Wu L."/>
            <person name="Ma J."/>
        </authorList>
    </citation>
    <scope>NUCLEOTIDE SEQUENCE [LARGE SCALE GENOMIC DNA]</scope>
    <source>
        <strain evidence="2">CGMCC 1.15439</strain>
    </source>
</reference>
<gene>
    <name evidence="1" type="ORF">GCM10010981_30770</name>
</gene>
<dbReference type="Proteomes" id="UP000620046">
    <property type="component" value="Unassembled WGS sequence"/>
</dbReference>
<name>A0ABQ1G9I0_9GAMM</name>
<proteinExistence type="predicted"/>
<sequence length="201" mass="22683">MAIEASDRTLGLINIWQVLRKLLWEVELLKAIPTKLVVGIKPIDVLHVQDAGLYAAINAASTSLALVDWLYHTIREDHQLMSNARATLRNIQLSSEKAFLLSMRELYKPINACHQICNSNKHFHLHKPDRNFKVMVAEIIMEHPDGSTNISTVPHIMQNGEGTDGSMLISDMLVNLGVWWEDVLVKIGVPGRDQFLTRSEL</sequence>
<accession>A0ABQ1G9I0</accession>
<dbReference type="RefSeq" id="WP_188795166.1">
    <property type="nucleotide sequence ID" value="NZ_BMJA01000002.1"/>
</dbReference>
<keyword evidence="2" id="KW-1185">Reference proteome</keyword>
<organism evidence="1 2">
    <name type="scientific">Dyella nitratireducens</name>
    <dbReference type="NCBI Taxonomy" id="1849580"/>
    <lineage>
        <taxon>Bacteria</taxon>
        <taxon>Pseudomonadati</taxon>
        <taxon>Pseudomonadota</taxon>
        <taxon>Gammaproteobacteria</taxon>
        <taxon>Lysobacterales</taxon>
        <taxon>Rhodanobacteraceae</taxon>
        <taxon>Dyella</taxon>
    </lineage>
</organism>
<comment type="caution">
    <text evidence="1">The sequence shown here is derived from an EMBL/GenBank/DDBJ whole genome shotgun (WGS) entry which is preliminary data.</text>
</comment>
<evidence type="ECO:0000313" key="2">
    <source>
        <dbReference type="Proteomes" id="UP000620046"/>
    </source>
</evidence>